<evidence type="ECO:0000256" key="5">
    <source>
        <dbReference type="ARBA" id="ARBA00022777"/>
    </source>
</evidence>
<keyword evidence="5" id="KW-0418">Kinase</keyword>
<dbReference type="SMART" id="SM00220">
    <property type="entry name" value="S_TKc"/>
    <property type="match status" value="1"/>
</dbReference>
<protein>
    <recommendedName>
        <fullName evidence="7">Protein kinase domain-containing protein</fullName>
    </recommendedName>
</protein>
<dbReference type="Proteomes" id="UP001165289">
    <property type="component" value="Unassembled WGS sequence"/>
</dbReference>
<keyword evidence="2" id="KW-0723">Serine/threonine-protein kinase</keyword>
<keyword evidence="9" id="KW-1185">Reference proteome</keyword>
<accession>A0AAV7KAG1</accession>
<feature type="domain" description="Protein kinase" evidence="7">
    <location>
        <begin position="23"/>
        <end position="333"/>
    </location>
</feature>
<dbReference type="InterPro" id="IPR000719">
    <property type="entry name" value="Prot_kinase_dom"/>
</dbReference>
<keyword evidence="6" id="KW-0067">ATP-binding</keyword>
<evidence type="ECO:0000256" key="6">
    <source>
        <dbReference type="ARBA" id="ARBA00022840"/>
    </source>
</evidence>
<proteinExistence type="inferred from homology"/>
<sequence>MCEEINTTNLEILSTDIHQDYRILWHKRLGKGATQDPIYLATHIKTRKRFAVKMVLDSTQARREISLQRRCQHSPHVLSIVDVYSNAASRISSQSREEQYLYIVLEVMEGGTLLSLLEKFNIITGESGLSEVLTAGYFRQILLALSTLHQQGIIHRDLKPDNILLTHDYSIYDLEDEEVCADFQLQLADFGFAVEEADRPTKAMYTPYYAAPEVLLNDPHLNVHHLQHHSDTVSTTTTTTTTLASYDSRIDLWSLGVTLYILLSSTAPFTPESHTRSGITPSMYECIENGKFSFYHECWEEVSLEAKDLITGLLQADPDKRLSLQQVLEHPWLNNKIEI</sequence>
<dbReference type="InterPro" id="IPR008271">
    <property type="entry name" value="Ser/Thr_kinase_AS"/>
</dbReference>
<dbReference type="PROSITE" id="PS50011">
    <property type="entry name" value="PROTEIN_KINASE_DOM"/>
    <property type="match status" value="1"/>
</dbReference>
<dbReference type="Pfam" id="PF00069">
    <property type="entry name" value="Pkinase"/>
    <property type="match status" value="1"/>
</dbReference>
<evidence type="ECO:0000256" key="4">
    <source>
        <dbReference type="ARBA" id="ARBA00022741"/>
    </source>
</evidence>
<name>A0AAV7KAG1_9METZ</name>
<comment type="caution">
    <text evidence="8">The sequence shown here is derived from an EMBL/GenBank/DDBJ whole genome shotgun (WGS) entry which is preliminary data.</text>
</comment>
<dbReference type="InterPro" id="IPR050205">
    <property type="entry name" value="CDPK_Ser/Thr_kinases"/>
</dbReference>
<evidence type="ECO:0000256" key="3">
    <source>
        <dbReference type="ARBA" id="ARBA00022679"/>
    </source>
</evidence>
<keyword evidence="4" id="KW-0547">Nucleotide-binding</keyword>
<evidence type="ECO:0000313" key="9">
    <source>
        <dbReference type="Proteomes" id="UP001165289"/>
    </source>
</evidence>
<evidence type="ECO:0000313" key="8">
    <source>
        <dbReference type="EMBL" id="KAI6657890.1"/>
    </source>
</evidence>
<comment type="similarity">
    <text evidence="1">Belongs to the protein kinase superfamily. CAMK Ser/Thr protein kinase family.</text>
</comment>
<dbReference type="PROSITE" id="PS00108">
    <property type="entry name" value="PROTEIN_KINASE_ST"/>
    <property type="match status" value="1"/>
</dbReference>
<dbReference type="EMBL" id="JAKMXF010000110">
    <property type="protein sequence ID" value="KAI6657890.1"/>
    <property type="molecule type" value="Genomic_DNA"/>
</dbReference>
<evidence type="ECO:0000256" key="1">
    <source>
        <dbReference type="ARBA" id="ARBA00006692"/>
    </source>
</evidence>
<dbReference type="AlphaFoldDB" id="A0AAV7KAG1"/>
<dbReference type="GO" id="GO:0005524">
    <property type="term" value="F:ATP binding"/>
    <property type="evidence" value="ECO:0007669"/>
    <property type="project" value="UniProtKB-KW"/>
</dbReference>
<dbReference type="Gene3D" id="1.10.510.10">
    <property type="entry name" value="Transferase(Phosphotransferase) domain 1"/>
    <property type="match status" value="1"/>
</dbReference>
<reference evidence="8 9" key="1">
    <citation type="journal article" date="2023" name="BMC Biol.">
        <title>The compact genome of the sponge Oopsacas minuta (Hexactinellida) is lacking key metazoan core genes.</title>
        <authorList>
            <person name="Santini S."/>
            <person name="Schenkelaars Q."/>
            <person name="Jourda C."/>
            <person name="Duchesne M."/>
            <person name="Belahbib H."/>
            <person name="Rocher C."/>
            <person name="Selva M."/>
            <person name="Riesgo A."/>
            <person name="Vervoort M."/>
            <person name="Leys S.P."/>
            <person name="Kodjabachian L."/>
            <person name="Le Bivic A."/>
            <person name="Borchiellini C."/>
            <person name="Claverie J.M."/>
            <person name="Renard E."/>
        </authorList>
    </citation>
    <scope>NUCLEOTIDE SEQUENCE [LARGE SCALE GENOMIC DNA]</scope>
    <source>
        <strain evidence="8">SPO-2</strain>
    </source>
</reference>
<keyword evidence="3" id="KW-0808">Transferase</keyword>
<organism evidence="8 9">
    <name type="scientific">Oopsacas minuta</name>
    <dbReference type="NCBI Taxonomy" id="111878"/>
    <lineage>
        <taxon>Eukaryota</taxon>
        <taxon>Metazoa</taxon>
        <taxon>Porifera</taxon>
        <taxon>Hexactinellida</taxon>
        <taxon>Hexasterophora</taxon>
        <taxon>Lyssacinosida</taxon>
        <taxon>Leucopsacidae</taxon>
        <taxon>Oopsacas</taxon>
    </lineage>
</organism>
<dbReference type="InterPro" id="IPR011009">
    <property type="entry name" value="Kinase-like_dom_sf"/>
</dbReference>
<dbReference type="Gene3D" id="3.30.200.20">
    <property type="entry name" value="Phosphorylase Kinase, domain 1"/>
    <property type="match status" value="1"/>
</dbReference>
<dbReference type="PANTHER" id="PTHR24349">
    <property type="entry name" value="SERINE/THREONINE-PROTEIN KINASE"/>
    <property type="match status" value="1"/>
</dbReference>
<gene>
    <name evidence="8" type="ORF">LOD99_15608</name>
</gene>
<evidence type="ECO:0000259" key="7">
    <source>
        <dbReference type="PROSITE" id="PS50011"/>
    </source>
</evidence>
<evidence type="ECO:0000256" key="2">
    <source>
        <dbReference type="ARBA" id="ARBA00022527"/>
    </source>
</evidence>
<dbReference type="GO" id="GO:0004674">
    <property type="term" value="F:protein serine/threonine kinase activity"/>
    <property type="evidence" value="ECO:0007669"/>
    <property type="project" value="UniProtKB-KW"/>
</dbReference>
<dbReference type="SUPFAM" id="SSF56112">
    <property type="entry name" value="Protein kinase-like (PK-like)"/>
    <property type="match status" value="1"/>
</dbReference>